<evidence type="ECO:0000313" key="2">
    <source>
        <dbReference type="EMBL" id="RPD56485.1"/>
    </source>
</evidence>
<proteinExistence type="predicted"/>
<dbReference type="EMBL" id="ML122287">
    <property type="protein sequence ID" value="RPD56485.1"/>
    <property type="molecule type" value="Genomic_DNA"/>
</dbReference>
<feature type="compositionally biased region" description="Basic and acidic residues" evidence="1">
    <location>
        <begin position="52"/>
        <end position="72"/>
    </location>
</feature>
<protein>
    <submittedName>
        <fullName evidence="2">Uncharacterized protein</fullName>
    </submittedName>
</protein>
<feature type="compositionally biased region" description="Low complexity" evidence="1">
    <location>
        <begin position="83"/>
        <end position="120"/>
    </location>
</feature>
<feature type="compositionally biased region" description="Gly residues" evidence="1">
    <location>
        <begin position="136"/>
        <end position="148"/>
    </location>
</feature>
<dbReference type="Proteomes" id="UP000313359">
    <property type="component" value="Unassembled WGS sequence"/>
</dbReference>
<reference evidence="2" key="1">
    <citation type="journal article" date="2018" name="Genome Biol. Evol.">
        <title>Genomics and development of Lentinus tigrinus, a white-rot wood-decaying mushroom with dimorphic fruiting bodies.</title>
        <authorList>
            <person name="Wu B."/>
            <person name="Xu Z."/>
            <person name="Knudson A."/>
            <person name="Carlson A."/>
            <person name="Chen N."/>
            <person name="Kovaka S."/>
            <person name="LaButti K."/>
            <person name="Lipzen A."/>
            <person name="Pennachio C."/>
            <person name="Riley R."/>
            <person name="Schakwitz W."/>
            <person name="Umezawa K."/>
            <person name="Ohm R.A."/>
            <person name="Grigoriev I.V."/>
            <person name="Nagy L.G."/>
            <person name="Gibbons J."/>
            <person name="Hibbett D."/>
        </authorList>
    </citation>
    <scope>NUCLEOTIDE SEQUENCE [LARGE SCALE GENOMIC DNA]</scope>
    <source>
        <strain evidence="2">ALCF2SS1-6</strain>
    </source>
</reference>
<feature type="region of interest" description="Disordered" evidence="1">
    <location>
        <begin position="33"/>
        <end position="154"/>
    </location>
</feature>
<feature type="region of interest" description="Disordered" evidence="1">
    <location>
        <begin position="1"/>
        <end position="20"/>
    </location>
</feature>
<name>A0A5C2RZH6_9APHY</name>
<dbReference type="OrthoDB" id="2590867at2759"/>
<keyword evidence="3" id="KW-1185">Reference proteome</keyword>
<sequence length="154" mass="15329">MSSTSSTGNQSRGSGLGSAIRGAFETVQGIGDNLRGNAMDFVDSATGTGPRHSTETEGGRRHTEEGVERMETGSHAFAHPSSTGTTATTGQAPTGTTTTGQTPTGTTTAAQAQAGTTTTTQPPPLPPRGAHDTLEGNGGVVGNDGMGGQTRSNV</sequence>
<feature type="compositionally biased region" description="Polar residues" evidence="1">
    <location>
        <begin position="1"/>
        <end position="13"/>
    </location>
</feature>
<dbReference type="STRING" id="1328759.A0A5C2RZH6"/>
<organism evidence="2 3">
    <name type="scientific">Lentinus tigrinus ALCF2SS1-6</name>
    <dbReference type="NCBI Taxonomy" id="1328759"/>
    <lineage>
        <taxon>Eukaryota</taxon>
        <taxon>Fungi</taxon>
        <taxon>Dikarya</taxon>
        <taxon>Basidiomycota</taxon>
        <taxon>Agaricomycotina</taxon>
        <taxon>Agaricomycetes</taxon>
        <taxon>Polyporales</taxon>
        <taxon>Polyporaceae</taxon>
        <taxon>Lentinus</taxon>
    </lineage>
</organism>
<evidence type="ECO:0000256" key="1">
    <source>
        <dbReference type="SAM" id="MobiDB-lite"/>
    </source>
</evidence>
<gene>
    <name evidence="2" type="ORF">L227DRAFT_578685</name>
</gene>
<dbReference type="AlphaFoldDB" id="A0A5C2RZH6"/>
<evidence type="ECO:0000313" key="3">
    <source>
        <dbReference type="Proteomes" id="UP000313359"/>
    </source>
</evidence>
<accession>A0A5C2RZH6</accession>